<dbReference type="InterPro" id="IPR008757">
    <property type="entry name" value="Peptidase_M6-like_domain"/>
</dbReference>
<proteinExistence type="predicted"/>
<evidence type="ECO:0000259" key="1">
    <source>
        <dbReference type="Pfam" id="PF05547"/>
    </source>
</evidence>
<feature type="non-terminal residue" evidence="2">
    <location>
        <position position="1"/>
    </location>
</feature>
<dbReference type="InterPro" id="IPR026444">
    <property type="entry name" value="Secre_tail"/>
</dbReference>
<dbReference type="AlphaFoldDB" id="A0A7V5HMA0"/>
<dbReference type="Proteomes" id="UP000886050">
    <property type="component" value="Unassembled WGS sequence"/>
</dbReference>
<accession>A0A7V5HMA0</accession>
<name>A0A7V5HMA0_UNCW3</name>
<keyword evidence="2" id="KW-0482">Metalloprotease</keyword>
<protein>
    <submittedName>
        <fullName evidence="2">M6 family metalloprotease domain-containing protein</fullName>
    </submittedName>
</protein>
<sequence>RDFYHENSYGILDIQGEVTPVWVRLPEPYSYYTNGQYGMGRWPNNAQKMAYDAVIAADSLIDFSQYDLDGDGYVDAIIIIHAGPGAEATGNVNDIWSHAWVIPYPPTVDGVQVYSYTTDPENGGCGVIAHEFGHRPLGLPDLYDTDNSSEGLGNWSLMAGGSWNMNQTKPAHLDAWCKTRLGFVEVDTITSNMEQVAIPAVEDTGLVFRLWTDGQGGDQYFLVENRRLKKFDVGLPGQGLLIYHVDDAQSNNRNEWYPGHTTSGHYMVALEQADGRWDMERNVNRGDGGDPFPGTANNRHFDSYSTPDSKDYNFQITYVGVKNISDSQDTMWADLLVSQYENVRIDELIAERVVRPGDTVPIKGVLVNDGFSDLNVTYTLQVMSEDSSLIMDTTGSVFLTQGLVDTLEIVNFIPQLDDEDYLVNLEINDAPNSISHDNIKEGRVYSFRVKPEIWIPYFPDTVSRPTVDGVVDSLEYILSYRFDVSDVFDQSSMGSDYIIRGAYGFAEIVSDTLYLGFILNVDSTQDNLDRIYIDVDDDGSGSYPDTLGNEGEYFFYDGSVDLIQFKPCSSTGSGSPEVINIPFEYSIIDGVKHVEIAIPIVQSEFPVEAINISSIPCRFKLSIRITDGANGIGWYPQDMLDTGEPSQFAYAYIIPSDVNETILSPKPRLMLKDRIVHDAIVFSLSLNAPTNYKVELYSIDGRKALVLKGAGSQGKNQLNIPVRRLPEGVYFFRFYLGGERVFKGKVVKIN</sequence>
<comment type="caution">
    <text evidence="2">The sequence shown here is derived from an EMBL/GenBank/DDBJ whole genome shotgun (WGS) entry which is preliminary data.</text>
</comment>
<dbReference type="PANTHER" id="PTHR41775:SF1">
    <property type="entry name" value="PEPTIDASE M6-LIKE DOMAIN-CONTAINING PROTEIN"/>
    <property type="match status" value="1"/>
</dbReference>
<dbReference type="GO" id="GO:0008237">
    <property type="term" value="F:metallopeptidase activity"/>
    <property type="evidence" value="ECO:0007669"/>
    <property type="project" value="UniProtKB-KW"/>
</dbReference>
<dbReference type="EMBL" id="DRTX01000039">
    <property type="protein sequence ID" value="HHF52852.1"/>
    <property type="molecule type" value="Genomic_DNA"/>
</dbReference>
<dbReference type="SUPFAM" id="SSF55486">
    <property type="entry name" value="Metalloproteases ('zincins'), catalytic domain"/>
    <property type="match status" value="1"/>
</dbReference>
<dbReference type="NCBIfam" id="TIGR04183">
    <property type="entry name" value="Por_Secre_tail"/>
    <property type="match status" value="1"/>
</dbReference>
<reference evidence="2" key="1">
    <citation type="journal article" date="2020" name="mSystems">
        <title>Genome- and Community-Level Interaction Insights into Carbon Utilization and Element Cycling Functions of Hydrothermarchaeota in Hydrothermal Sediment.</title>
        <authorList>
            <person name="Zhou Z."/>
            <person name="Liu Y."/>
            <person name="Xu W."/>
            <person name="Pan J."/>
            <person name="Luo Z.H."/>
            <person name="Li M."/>
        </authorList>
    </citation>
    <scope>NUCLEOTIDE SEQUENCE [LARGE SCALE GENOMIC DNA]</scope>
    <source>
        <strain evidence="2">HyVt-96</strain>
    </source>
</reference>
<organism evidence="2">
    <name type="scientific">candidate division WOR-3 bacterium</name>
    <dbReference type="NCBI Taxonomy" id="2052148"/>
    <lineage>
        <taxon>Bacteria</taxon>
        <taxon>Bacteria division WOR-3</taxon>
    </lineage>
</organism>
<dbReference type="NCBIfam" id="TIGR03296">
    <property type="entry name" value="M6dom_TIGR03296"/>
    <property type="match status" value="1"/>
</dbReference>
<dbReference type="PANTHER" id="PTHR41775">
    <property type="entry name" value="SECRETED PROTEIN-RELATED"/>
    <property type="match status" value="1"/>
</dbReference>
<dbReference type="Pfam" id="PF05547">
    <property type="entry name" value="Peptidase_M6"/>
    <property type="match status" value="1"/>
</dbReference>
<evidence type="ECO:0000313" key="2">
    <source>
        <dbReference type="EMBL" id="HHF52852.1"/>
    </source>
</evidence>
<gene>
    <name evidence="2" type="ORF">ENL43_00630</name>
</gene>
<keyword evidence="2" id="KW-0645">Protease</keyword>
<feature type="domain" description="Peptidase M6-like" evidence="1">
    <location>
        <begin position="1"/>
        <end position="178"/>
    </location>
</feature>
<keyword evidence="2" id="KW-0378">Hydrolase</keyword>
<dbReference type="GO" id="GO:0006508">
    <property type="term" value="P:proteolysis"/>
    <property type="evidence" value="ECO:0007669"/>
    <property type="project" value="InterPro"/>
</dbReference>